<feature type="compositionally biased region" description="Low complexity" evidence="3">
    <location>
        <begin position="161"/>
        <end position="194"/>
    </location>
</feature>
<dbReference type="PANTHER" id="PTHR23138:SF142">
    <property type="entry name" value="RAN-BINDING PROTEIN 3B-RELATED"/>
    <property type="match status" value="1"/>
</dbReference>
<organism evidence="5 6">
    <name type="scientific">Penicillium oxalicum (strain 114-2 / CGMCC 5302)</name>
    <name type="common">Penicillium decumbens</name>
    <dbReference type="NCBI Taxonomy" id="933388"/>
    <lineage>
        <taxon>Eukaryota</taxon>
        <taxon>Fungi</taxon>
        <taxon>Dikarya</taxon>
        <taxon>Ascomycota</taxon>
        <taxon>Pezizomycotina</taxon>
        <taxon>Eurotiomycetes</taxon>
        <taxon>Eurotiomycetidae</taxon>
        <taxon>Eurotiales</taxon>
        <taxon>Aspergillaceae</taxon>
        <taxon>Penicillium</taxon>
    </lineage>
</organism>
<keyword evidence="2" id="KW-0539">Nucleus</keyword>
<dbReference type="eggNOG" id="KOG0864">
    <property type="taxonomic scope" value="Eukaryota"/>
</dbReference>
<dbReference type="PhylomeDB" id="S7ZE39"/>
<feature type="compositionally biased region" description="Basic and acidic residues" evidence="3">
    <location>
        <begin position="84"/>
        <end position="93"/>
    </location>
</feature>
<evidence type="ECO:0000313" key="6">
    <source>
        <dbReference type="Proteomes" id="UP000019376"/>
    </source>
</evidence>
<feature type="compositionally biased region" description="Acidic residues" evidence="3">
    <location>
        <begin position="298"/>
        <end position="310"/>
    </location>
</feature>
<dbReference type="Pfam" id="PF00638">
    <property type="entry name" value="Ran_BP1"/>
    <property type="match status" value="1"/>
</dbReference>
<dbReference type="STRING" id="933388.S7ZE39"/>
<dbReference type="HOGENOM" id="CLU_019573_0_0_1"/>
<gene>
    <name evidence="5" type="ORF">PDE_03856</name>
</gene>
<dbReference type="PROSITE" id="PS50196">
    <property type="entry name" value="RANBD1"/>
    <property type="match status" value="1"/>
</dbReference>
<dbReference type="Gene3D" id="2.30.29.30">
    <property type="entry name" value="Pleckstrin-homology domain (PH domain)/Phosphotyrosine-binding domain (PTB)"/>
    <property type="match status" value="1"/>
</dbReference>
<sequence length="449" mass="47358">MASKSDEPQKPADATGGDARTPPSDNDERPVREQLKETTIDAAAVNDAVECASNGSGTEQSSGRKRSFEESRDEDDEAANNNEGPRKRSREATPEVAKVSAEDKNGTENKDSAKTMKEEEVQVIKKKRSLDQVEDEGAKKSEETETKRHRDNSQEREAQTANAFAKSAFGSAAASSPFASLGSSNLTAASTSTSEKPAPTSAFASSALGSFAGSETSPFGSFGASSPSVFKSGTSTSAFGSSSTSGFGSLKNGFAGVGGGFAAAAKTGGLSNFASPAAASPLGGEIKPSTSKPLGADDSADEGSDDDEGEGTNTFEADKTDERFYEQTISTGEEEEENVFSCKGKLFHFSGEWKERGVGTFKVNVRNDEEGKRHGRMIMRADGALRVMLNSPVFKGMTFGDAKNEEPSSKQIFLASNEEGRTVPLLLRVGNENLAKDLYGIIKSLLDDE</sequence>
<feature type="compositionally biased region" description="Basic and acidic residues" evidence="3">
    <location>
        <begin position="1"/>
        <end position="10"/>
    </location>
</feature>
<evidence type="ECO:0000256" key="3">
    <source>
        <dbReference type="SAM" id="MobiDB-lite"/>
    </source>
</evidence>
<dbReference type="AlphaFoldDB" id="S7ZE39"/>
<comment type="subcellular location">
    <subcellularLocation>
        <location evidence="1">Nucleus</location>
    </subcellularLocation>
</comment>
<feature type="compositionally biased region" description="Basic and acidic residues" evidence="3">
    <location>
        <begin position="100"/>
        <end position="123"/>
    </location>
</feature>
<dbReference type="GO" id="GO:0005634">
    <property type="term" value="C:nucleus"/>
    <property type="evidence" value="ECO:0007669"/>
    <property type="project" value="UniProtKB-SubCell"/>
</dbReference>
<evidence type="ECO:0000256" key="1">
    <source>
        <dbReference type="ARBA" id="ARBA00004123"/>
    </source>
</evidence>
<evidence type="ECO:0000256" key="2">
    <source>
        <dbReference type="ARBA" id="ARBA00023242"/>
    </source>
</evidence>
<proteinExistence type="predicted"/>
<accession>S7ZE39</accession>
<evidence type="ECO:0000313" key="5">
    <source>
        <dbReference type="EMBL" id="EPS28910.1"/>
    </source>
</evidence>
<dbReference type="SUPFAM" id="SSF50729">
    <property type="entry name" value="PH domain-like"/>
    <property type="match status" value="1"/>
</dbReference>
<feature type="region of interest" description="Disordered" evidence="3">
    <location>
        <begin position="1"/>
        <end position="202"/>
    </location>
</feature>
<dbReference type="EMBL" id="KB644411">
    <property type="protein sequence ID" value="EPS28910.1"/>
    <property type="molecule type" value="Genomic_DNA"/>
</dbReference>
<dbReference type="InterPro" id="IPR045255">
    <property type="entry name" value="RanBP1-like"/>
</dbReference>
<dbReference type="Proteomes" id="UP000019376">
    <property type="component" value="Unassembled WGS sequence"/>
</dbReference>
<dbReference type="InterPro" id="IPR000156">
    <property type="entry name" value="Ran_bind_dom"/>
</dbReference>
<dbReference type="CDD" id="cd13180">
    <property type="entry name" value="RanBD_RanBP3"/>
    <property type="match status" value="1"/>
</dbReference>
<dbReference type="SMART" id="SM00160">
    <property type="entry name" value="RanBD"/>
    <property type="match status" value="1"/>
</dbReference>
<name>S7ZE39_PENO1</name>
<feature type="compositionally biased region" description="Basic and acidic residues" evidence="3">
    <location>
        <begin position="26"/>
        <end position="39"/>
    </location>
</feature>
<protein>
    <recommendedName>
        <fullName evidence="4">RanBD1 domain-containing protein</fullName>
    </recommendedName>
</protein>
<dbReference type="PANTHER" id="PTHR23138">
    <property type="entry name" value="RAN BINDING PROTEIN"/>
    <property type="match status" value="1"/>
</dbReference>
<keyword evidence="6" id="KW-1185">Reference proteome</keyword>
<feature type="compositionally biased region" description="Basic and acidic residues" evidence="3">
    <location>
        <begin position="136"/>
        <end position="158"/>
    </location>
</feature>
<dbReference type="InterPro" id="IPR011993">
    <property type="entry name" value="PH-like_dom_sf"/>
</dbReference>
<evidence type="ECO:0000259" key="4">
    <source>
        <dbReference type="PROSITE" id="PS50196"/>
    </source>
</evidence>
<feature type="domain" description="RanBD1" evidence="4">
    <location>
        <begin position="329"/>
        <end position="438"/>
    </location>
</feature>
<reference evidence="5 6" key="1">
    <citation type="journal article" date="2013" name="PLoS ONE">
        <title>Genomic and secretomic analyses reveal unique features of the lignocellulolytic enzyme system of Penicillium decumbens.</title>
        <authorList>
            <person name="Liu G."/>
            <person name="Zhang L."/>
            <person name="Wei X."/>
            <person name="Zou G."/>
            <person name="Qin Y."/>
            <person name="Ma L."/>
            <person name="Li J."/>
            <person name="Zheng H."/>
            <person name="Wang S."/>
            <person name="Wang C."/>
            <person name="Xun L."/>
            <person name="Zhao G.-P."/>
            <person name="Zhou Z."/>
            <person name="Qu Y."/>
        </authorList>
    </citation>
    <scope>NUCLEOTIDE SEQUENCE [LARGE SCALE GENOMIC DNA]</scope>
    <source>
        <strain evidence="6">114-2 / CGMCC 5302</strain>
    </source>
</reference>
<feature type="region of interest" description="Disordered" evidence="3">
    <location>
        <begin position="279"/>
        <end position="323"/>
    </location>
</feature>
<dbReference type="OrthoDB" id="185618at2759"/>